<evidence type="ECO:0000313" key="4">
    <source>
        <dbReference type="EMBL" id="QIS09577.1"/>
    </source>
</evidence>
<dbReference type="InterPro" id="IPR015421">
    <property type="entry name" value="PyrdxlP-dep_Trfase_major"/>
</dbReference>
<dbReference type="InterPro" id="IPR005814">
    <property type="entry name" value="Aminotrans_3"/>
</dbReference>
<keyword evidence="4" id="KW-0032">Aminotransferase</keyword>
<dbReference type="InterPro" id="IPR004147">
    <property type="entry name" value="ABC1_dom"/>
</dbReference>
<dbReference type="Gene3D" id="3.90.1150.10">
    <property type="entry name" value="Aspartate Aminotransferase, domain 1"/>
    <property type="match status" value="1"/>
</dbReference>
<reference evidence="4 5" key="1">
    <citation type="journal article" date="2019" name="ACS Chem. Biol.">
        <title>Identification and Mobilization of a Cryptic Antibiotic Biosynthesis Gene Locus from a Human-Pathogenic Nocardia Isolate.</title>
        <authorList>
            <person name="Herisse M."/>
            <person name="Ishida K."/>
            <person name="Porter J.L."/>
            <person name="Howden B."/>
            <person name="Hertweck C."/>
            <person name="Stinear T.P."/>
            <person name="Pidot S.J."/>
        </authorList>
    </citation>
    <scope>NUCLEOTIDE SEQUENCE [LARGE SCALE GENOMIC DNA]</scope>
    <source>
        <strain evidence="4 5">AUSMDU00012717</strain>
    </source>
</reference>
<evidence type="ECO:0000256" key="2">
    <source>
        <dbReference type="ARBA" id="ARBA00022898"/>
    </source>
</evidence>
<dbReference type="Gene3D" id="1.10.510.10">
    <property type="entry name" value="Transferase(Phosphotransferase) domain 1"/>
    <property type="match status" value="1"/>
</dbReference>
<organism evidence="4 5">
    <name type="scientific">Nocardia arthritidis</name>
    <dbReference type="NCBI Taxonomy" id="228602"/>
    <lineage>
        <taxon>Bacteria</taxon>
        <taxon>Bacillati</taxon>
        <taxon>Actinomycetota</taxon>
        <taxon>Actinomycetes</taxon>
        <taxon>Mycobacteriales</taxon>
        <taxon>Nocardiaceae</taxon>
        <taxon>Nocardia</taxon>
    </lineage>
</organism>
<dbReference type="PROSITE" id="PS00600">
    <property type="entry name" value="AA_TRANSFER_CLASS_3"/>
    <property type="match status" value="1"/>
</dbReference>
<sequence>MSNDSRKLSDALTKPGLAAVEAGRLLWWTGFYGARYALSGARKKGETGQVTAAKLLRGYLLNMGPLYIKAGQVLGTQTGLLPRDATEEFRSFFSNLPPMSRKDLEETLRTQLRAPVNQLFAHFDWQPVAVGSVAQVHRAVLKSGETVAIKVVKRGVAERLQASATVLGALLNTAHALIPAVRKLDGPANFNELRPFVTGQCDMRAEAKRQRAIAENFSSHPYLRVPRVLEEFSTDRVLVMEYIDGISGEDVDLISPELRPDLARRMQDAFDTMAYFHGLFHVDPHPGNVMFREGGEIVLLDFGLVGELNEDDKWALAGFYFACTREEWDKAVLRFTNAFLEERGDLDKHWDAYAEDMAGILRLYFLEQTDKWSTMSFFDDAIALLNKYGARPTTRFTLLSLAFLTGEGFVSVVDPQIDIWANARRFNDRYSPYMSEDLAARFEEEIGSMSPASIAIKDNPERALIAPTHLDRYVFPSQFPMIIEEAKGSKVRDIDGNEYIDLSCGYGPHILGYAPEVAVEAIQKAAAKGAVNAMGNRGELDLAELISDAFDPLTNVILCNSGTESVQVALRLARAHTRRDRIAKFEGHYHGFTDQGTVSSWFVFSGEKYKPRPINSAGAQRAVTDRTVLLQYGHPSAFETIAKHADELAAVIIEPMPGATLEYDAVFLQQLRDVCTANGIVLIYDEVVTGFRVHFGGAQHLAGVRPDLTCLGKIIGGGLPCGAVVGRPEVMERGRTTGDPFTDIDERAFVGGTMSGNSITTAAGLAVLEYLGGHTEIYAELDANTRRLIADLKATTDERGIACKIKGSHSMFNIAFDYASPKLVRDKIAGTNIKASIALAYYMRPHGVYFPELHGLFLNAAHTSADLDHIAEAFAKCVGEMEEHGLFLA</sequence>
<dbReference type="SUPFAM" id="SSF56112">
    <property type="entry name" value="Protein kinase-like (PK-like)"/>
    <property type="match status" value="1"/>
</dbReference>
<comment type="cofactor">
    <cofactor evidence="1">
        <name>pyridoxal 5'-phosphate</name>
        <dbReference type="ChEBI" id="CHEBI:597326"/>
    </cofactor>
</comment>
<dbReference type="InterPro" id="IPR015424">
    <property type="entry name" value="PyrdxlP-dep_Trfase"/>
</dbReference>
<protein>
    <submittedName>
        <fullName evidence="4">Aminotransferase class III-fold pyridoxal phosphate-dependent enzyme</fullName>
    </submittedName>
</protein>
<dbReference type="CDD" id="cd05121">
    <property type="entry name" value="ABC1_ADCK3-like"/>
    <property type="match status" value="1"/>
</dbReference>
<evidence type="ECO:0000259" key="3">
    <source>
        <dbReference type="PROSITE" id="PS50011"/>
    </source>
</evidence>
<dbReference type="Proteomes" id="UP000503540">
    <property type="component" value="Chromosome"/>
</dbReference>
<dbReference type="SMART" id="SM00220">
    <property type="entry name" value="S_TKc"/>
    <property type="match status" value="1"/>
</dbReference>
<dbReference type="SUPFAM" id="SSF53383">
    <property type="entry name" value="PLP-dependent transferases"/>
    <property type="match status" value="1"/>
</dbReference>
<dbReference type="PROSITE" id="PS50011">
    <property type="entry name" value="PROTEIN_KINASE_DOM"/>
    <property type="match status" value="1"/>
</dbReference>
<dbReference type="PANTHER" id="PTHR43713">
    <property type="entry name" value="GLUTAMATE-1-SEMIALDEHYDE 2,1-AMINOMUTASE"/>
    <property type="match status" value="1"/>
</dbReference>
<accession>A0A6G9Y929</accession>
<dbReference type="GO" id="GO:0008483">
    <property type="term" value="F:transaminase activity"/>
    <property type="evidence" value="ECO:0007669"/>
    <property type="project" value="UniProtKB-KW"/>
</dbReference>
<dbReference type="InterPro" id="IPR015422">
    <property type="entry name" value="PyrdxlP-dep_Trfase_small"/>
</dbReference>
<keyword evidence="5" id="KW-1185">Reference proteome</keyword>
<dbReference type="InterPro" id="IPR000719">
    <property type="entry name" value="Prot_kinase_dom"/>
</dbReference>
<dbReference type="GO" id="GO:0004672">
    <property type="term" value="F:protein kinase activity"/>
    <property type="evidence" value="ECO:0007669"/>
    <property type="project" value="InterPro"/>
</dbReference>
<feature type="domain" description="Protein kinase" evidence="3">
    <location>
        <begin position="122"/>
        <end position="474"/>
    </location>
</feature>
<dbReference type="KEGG" id="nah:F5544_08375"/>
<dbReference type="EMBL" id="CP046172">
    <property type="protein sequence ID" value="QIS09577.1"/>
    <property type="molecule type" value="Genomic_DNA"/>
</dbReference>
<evidence type="ECO:0000256" key="1">
    <source>
        <dbReference type="ARBA" id="ARBA00001933"/>
    </source>
</evidence>
<dbReference type="Pfam" id="PF03109">
    <property type="entry name" value="ABC1"/>
    <property type="match status" value="1"/>
</dbReference>
<dbReference type="Gene3D" id="3.40.640.10">
    <property type="entry name" value="Type I PLP-dependent aspartate aminotransferase-like (Major domain)"/>
    <property type="match status" value="1"/>
</dbReference>
<gene>
    <name evidence="4" type="ORF">F5544_08375</name>
</gene>
<keyword evidence="4" id="KW-0808">Transferase</keyword>
<dbReference type="InterPro" id="IPR011009">
    <property type="entry name" value="Kinase-like_dom_sf"/>
</dbReference>
<dbReference type="GO" id="GO:0030170">
    <property type="term" value="F:pyridoxal phosphate binding"/>
    <property type="evidence" value="ECO:0007669"/>
    <property type="project" value="InterPro"/>
</dbReference>
<dbReference type="RefSeq" id="WP_167472663.1">
    <property type="nucleotide sequence ID" value="NZ_CP046172.1"/>
</dbReference>
<dbReference type="GO" id="GO:0005524">
    <property type="term" value="F:ATP binding"/>
    <property type="evidence" value="ECO:0007669"/>
    <property type="project" value="InterPro"/>
</dbReference>
<keyword evidence="2" id="KW-0663">Pyridoxal phosphate</keyword>
<dbReference type="InterPro" id="IPR049704">
    <property type="entry name" value="Aminotrans_3_PPA_site"/>
</dbReference>
<name>A0A6G9Y929_9NOCA</name>
<dbReference type="PANTHER" id="PTHR43713:SF3">
    <property type="entry name" value="GLUTAMATE-1-SEMIALDEHYDE 2,1-AMINOMUTASE 1, CHLOROPLASTIC-RELATED"/>
    <property type="match status" value="1"/>
</dbReference>
<evidence type="ECO:0000313" key="5">
    <source>
        <dbReference type="Proteomes" id="UP000503540"/>
    </source>
</evidence>
<dbReference type="CDD" id="cd00610">
    <property type="entry name" value="OAT_like"/>
    <property type="match status" value="1"/>
</dbReference>
<dbReference type="AlphaFoldDB" id="A0A6G9Y929"/>
<proteinExistence type="predicted"/>
<dbReference type="Pfam" id="PF00202">
    <property type="entry name" value="Aminotran_3"/>
    <property type="match status" value="1"/>
</dbReference>